<keyword evidence="1" id="KW-0479">Metal-binding</keyword>
<dbReference type="InterPro" id="IPR036236">
    <property type="entry name" value="Znf_C2H2_sf"/>
</dbReference>
<proteinExistence type="predicted"/>
<evidence type="ECO:0000313" key="3">
    <source>
        <dbReference type="EMBL" id="JAT09553.1"/>
    </source>
</evidence>
<keyword evidence="1" id="KW-0862">Zinc</keyword>
<dbReference type="SMART" id="SM00355">
    <property type="entry name" value="ZnF_C2H2"/>
    <property type="match status" value="2"/>
</dbReference>
<accession>A0A1B6KDN2</accession>
<dbReference type="EMBL" id="GEBQ01030424">
    <property type="protein sequence ID" value="JAT09553.1"/>
    <property type="molecule type" value="Transcribed_RNA"/>
</dbReference>
<evidence type="ECO:0000259" key="2">
    <source>
        <dbReference type="PROSITE" id="PS50157"/>
    </source>
</evidence>
<sequence>VFMAAQEAVSAHRDSQAILNNLMGDGILQVRAGLNVSEMPYEKPFACYFCGSSYNYRTDLRRHKRSCKFKPQYQCPHCPMRSKKQHLVNRHIANLHANCESTYTLRIYPHIANLRAKSEIEETLAK</sequence>
<organism evidence="3">
    <name type="scientific">Graphocephala atropunctata</name>
    <dbReference type="NCBI Taxonomy" id="36148"/>
    <lineage>
        <taxon>Eukaryota</taxon>
        <taxon>Metazoa</taxon>
        <taxon>Ecdysozoa</taxon>
        <taxon>Arthropoda</taxon>
        <taxon>Hexapoda</taxon>
        <taxon>Insecta</taxon>
        <taxon>Pterygota</taxon>
        <taxon>Neoptera</taxon>
        <taxon>Paraneoptera</taxon>
        <taxon>Hemiptera</taxon>
        <taxon>Auchenorrhyncha</taxon>
        <taxon>Membracoidea</taxon>
        <taxon>Cicadellidae</taxon>
        <taxon>Cicadellinae</taxon>
        <taxon>Cicadellini</taxon>
        <taxon>Graphocephala</taxon>
    </lineage>
</organism>
<evidence type="ECO:0000256" key="1">
    <source>
        <dbReference type="PROSITE-ProRule" id="PRU00042"/>
    </source>
</evidence>
<dbReference type="PROSITE" id="PS50157">
    <property type="entry name" value="ZINC_FINGER_C2H2_2"/>
    <property type="match status" value="1"/>
</dbReference>
<feature type="domain" description="C2H2-type" evidence="2">
    <location>
        <begin position="45"/>
        <end position="65"/>
    </location>
</feature>
<reference evidence="3" key="1">
    <citation type="submission" date="2015-11" db="EMBL/GenBank/DDBJ databases">
        <title>De novo transcriptome assembly of four potential Pierce s Disease insect vectors from Arizona vineyards.</title>
        <authorList>
            <person name="Tassone E.E."/>
        </authorList>
    </citation>
    <scope>NUCLEOTIDE SEQUENCE</scope>
</reference>
<name>A0A1B6KDN2_9HEMI</name>
<dbReference type="Gene3D" id="3.30.160.60">
    <property type="entry name" value="Classic Zinc Finger"/>
    <property type="match status" value="1"/>
</dbReference>
<gene>
    <name evidence="3" type="ORF">g.6321</name>
</gene>
<dbReference type="InterPro" id="IPR013087">
    <property type="entry name" value="Znf_C2H2_type"/>
</dbReference>
<feature type="non-terminal residue" evidence="3">
    <location>
        <position position="1"/>
    </location>
</feature>
<protein>
    <recommendedName>
        <fullName evidence="2">C2H2-type domain-containing protein</fullName>
    </recommendedName>
</protein>
<dbReference type="SUPFAM" id="SSF57667">
    <property type="entry name" value="beta-beta-alpha zinc fingers"/>
    <property type="match status" value="1"/>
</dbReference>
<dbReference type="GO" id="GO:0008270">
    <property type="term" value="F:zinc ion binding"/>
    <property type="evidence" value="ECO:0007669"/>
    <property type="project" value="UniProtKB-KW"/>
</dbReference>
<dbReference type="AlphaFoldDB" id="A0A1B6KDN2"/>
<keyword evidence="1" id="KW-0863">Zinc-finger</keyword>